<organism evidence="1 2">
    <name type="scientific">Streptomyces zhihengii</name>
    <dbReference type="NCBI Taxonomy" id="1818004"/>
    <lineage>
        <taxon>Bacteria</taxon>
        <taxon>Bacillati</taxon>
        <taxon>Actinomycetota</taxon>
        <taxon>Actinomycetes</taxon>
        <taxon>Kitasatosporales</taxon>
        <taxon>Streptomycetaceae</taxon>
        <taxon>Streptomyces</taxon>
    </lineage>
</organism>
<evidence type="ECO:0008006" key="3">
    <source>
        <dbReference type="Google" id="ProtNLM"/>
    </source>
</evidence>
<comment type="caution">
    <text evidence="1">The sequence shown here is derived from an EMBL/GenBank/DDBJ whole genome shotgun (WGS) entry which is preliminary data.</text>
</comment>
<keyword evidence="1" id="KW-0614">Plasmid</keyword>
<evidence type="ECO:0000313" key="2">
    <source>
        <dbReference type="Proteomes" id="UP000664109"/>
    </source>
</evidence>
<dbReference type="EMBL" id="JAFEJA010000003">
    <property type="protein sequence ID" value="MBM9624791.1"/>
    <property type="molecule type" value="Genomic_DNA"/>
</dbReference>
<sequence length="260" mass="27131">MSTPAPAPAAVDPFAESVAEAAQTAAAAFRLMMTISDAVRRAAQKARKGEEEELAEGEEKLAPGWAADALRPLLDDQVLADLMAGKDWPAMAGQMVLLQRAGVDLNLFLPQLGQAAKIVYQAVAANQARISAAGTDRWADLLTKTMPEGLVRDAILSSPAWPDMAAKMAHLDQQGVDVAAFLTAAHGQGVGVDQAVAALLAQPGAAAAPAAVPAAVVPAARPAPAPNPYAAPAGPEAAPPPLLPIRPRPRLRIRWRIRWR</sequence>
<accession>A0ABS2V4M2</accession>
<name>A0ABS2V4M2_9ACTN</name>
<proteinExistence type="predicted"/>
<dbReference type="RefSeq" id="WP_205378929.1">
    <property type="nucleotide sequence ID" value="NZ_JAFEJA010000003.1"/>
</dbReference>
<evidence type="ECO:0000313" key="1">
    <source>
        <dbReference type="EMBL" id="MBM9624791.1"/>
    </source>
</evidence>
<dbReference type="Proteomes" id="UP000664109">
    <property type="component" value="Unassembled WGS sequence"/>
</dbReference>
<keyword evidence="2" id="KW-1185">Reference proteome</keyword>
<geneLocation type="plasmid" evidence="1">
    <name>unnamed1</name>
</geneLocation>
<gene>
    <name evidence="1" type="ORF">JE024_40430</name>
</gene>
<reference evidence="1 2" key="1">
    <citation type="journal article" date="2016" name="Arch. Microbiol.">
        <title>Streptomyces zhihengii sp. nov., isolated from rhizospheric soil of Psammosilene tunicoides.</title>
        <authorList>
            <person name="Huang M.J."/>
            <person name="Fei J.J."/>
            <person name="Salam N."/>
            <person name="Kim C.J."/>
            <person name="Hozzein W.N."/>
            <person name="Xiao M."/>
            <person name="Huang H.Q."/>
            <person name="Li W.J."/>
        </authorList>
    </citation>
    <scope>NUCLEOTIDE SEQUENCE [LARGE SCALE GENOMIC DNA]</scope>
    <source>
        <strain evidence="1 2">YIM T102</strain>
    </source>
</reference>
<protein>
    <recommendedName>
        <fullName evidence="3">Antibiotic production activating factor</fullName>
    </recommendedName>
</protein>